<protein>
    <submittedName>
        <fullName evidence="1">Uncharacterized protein</fullName>
    </submittedName>
</protein>
<dbReference type="Proteomes" id="UP001153334">
    <property type="component" value="Unassembled WGS sequence"/>
</dbReference>
<proteinExistence type="predicted"/>
<organism evidence="1 2">
    <name type="scientific">Nemania bipapillata</name>
    <dbReference type="NCBI Taxonomy" id="110536"/>
    <lineage>
        <taxon>Eukaryota</taxon>
        <taxon>Fungi</taxon>
        <taxon>Dikarya</taxon>
        <taxon>Ascomycota</taxon>
        <taxon>Pezizomycotina</taxon>
        <taxon>Sordariomycetes</taxon>
        <taxon>Xylariomycetidae</taxon>
        <taxon>Xylariales</taxon>
        <taxon>Xylariaceae</taxon>
        <taxon>Nemania</taxon>
    </lineage>
</organism>
<comment type="caution">
    <text evidence="1">The sequence shown here is derived from an EMBL/GenBank/DDBJ whole genome shotgun (WGS) entry which is preliminary data.</text>
</comment>
<accession>A0ACC2IAN5</accession>
<name>A0ACC2IAN5_9PEZI</name>
<dbReference type="EMBL" id="JAPESX010001685">
    <property type="protein sequence ID" value="KAJ8112217.1"/>
    <property type="molecule type" value="Genomic_DNA"/>
</dbReference>
<gene>
    <name evidence="1" type="ORF">ONZ43_g5441</name>
</gene>
<evidence type="ECO:0000313" key="2">
    <source>
        <dbReference type="Proteomes" id="UP001153334"/>
    </source>
</evidence>
<sequence>MATEDARYRQSSQYRLWSFSPLHLQSLREKTNSLAVTHISNRLRTSSPPVDPLPDFLTPTDEAMLLNFYVVDLLRAAQFCELSSEIQATAAIFFRRFYLTNSLMTYPPRALTMTCIFFACKAEGFYYRLQKFVDRFPGITGEEVLAAEYILCQGLRFAFDVRHPYRALEGAIMELRRLGDFDENRLARAHHRTREILKFSPLLTDAYFHYTPSQIMFGALAMADEGLLQRLLRDAFAGQSESARNQVLEMIQGCRAMLEKEPPERRTTYWDASGSKDTMKPLNKKLKKCRDPDRVDLIALQKARREQALQKPKPKVAMKEDGDVFGKSNGKSKDEERDIKRRRVAAGGGGDLFGPPL</sequence>
<reference evidence="1" key="1">
    <citation type="submission" date="2022-11" db="EMBL/GenBank/DDBJ databases">
        <title>Genome Sequence of Nemania bipapillata.</title>
        <authorList>
            <person name="Buettner E."/>
        </authorList>
    </citation>
    <scope>NUCLEOTIDE SEQUENCE</scope>
    <source>
        <strain evidence="1">CP14</strain>
    </source>
</reference>
<keyword evidence="2" id="KW-1185">Reference proteome</keyword>
<evidence type="ECO:0000313" key="1">
    <source>
        <dbReference type="EMBL" id="KAJ8112217.1"/>
    </source>
</evidence>